<keyword evidence="3" id="KW-1185">Reference proteome</keyword>
<proteinExistence type="predicted"/>
<name>U5D0U0_AMBTC</name>
<reference evidence="3" key="1">
    <citation type="journal article" date="2013" name="Science">
        <title>The Amborella genome and the evolution of flowering plants.</title>
        <authorList>
            <consortium name="Amborella Genome Project"/>
        </authorList>
    </citation>
    <scope>NUCLEOTIDE SEQUENCE [LARGE SCALE GENOMIC DNA]</scope>
</reference>
<gene>
    <name evidence="2" type="ORF">AMTR_s00030p00062580</name>
</gene>
<accession>U5D0U0</accession>
<protein>
    <submittedName>
        <fullName evidence="2">Uncharacterized protein</fullName>
    </submittedName>
</protein>
<organism evidence="2 3">
    <name type="scientific">Amborella trichopoda</name>
    <dbReference type="NCBI Taxonomy" id="13333"/>
    <lineage>
        <taxon>Eukaryota</taxon>
        <taxon>Viridiplantae</taxon>
        <taxon>Streptophyta</taxon>
        <taxon>Embryophyta</taxon>
        <taxon>Tracheophyta</taxon>
        <taxon>Spermatophyta</taxon>
        <taxon>Magnoliopsida</taxon>
        <taxon>Amborellales</taxon>
        <taxon>Amborellaceae</taxon>
        <taxon>Amborella</taxon>
    </lineage>
</organism>
<sequence length="142" mass="15096">MDTGAHRGGEKSRVGCRATERHSAAVEKGGEGREEVQGRDGGLGDERRVASSWEKPKRGLDEWEGRTQENKGRRGRRCRREGEGRGIGDEKEGGEARGFVPGHVYPLGAGKWHGSIQGFASCEGLGGGCDDGGSTKECEKGG</sequence>
<feature type="region of interest" description="Disordered" evidence="1">
    <location>
        <begin position="1"/>
        <end position="98"/>
    </location>
</feature>
<evidence type="ECO:0000256" key="1">
    <source>
        <dbReference type="SAM" id="MobiDB-lite"/>
    </source>
</evidence>
<evidence type="ECO:0000313" key="2">
    <source>
        <dbReference type="EMBL" id="ERN16014.1"/>
    </source>
</evidence>
<feature type="compositionally biased region" description="Basic and acidic residues" evidence="1">
    <location>
        <begin position="80"/>
        <end position="95"/>
    </location>
</feature>
<dbReference type="AlphaFoldDB" id="U5D0U0"/>
<dbReference type="EMBL" id="KI392485">
    <property type="protein sequence ID" value="ERN16014.1"/>
    <property type="molecule type" value="Genomic_DNA"/>
</dbReference>
<feature type="compositionally biased region" description="Basic and acidic residues" evidence="1">
    <location>
        <begin position="1"/>
        <end position="72"/>
    </location>
</feature>
<dbReference type="Proteomes" id="UP000017836">
    <property type="component" value="Unassembled WGS sequence"/>
</dbReference>
<evidence type="ECO:0000313" key="3">
    <source>
        <dbReference type="Proteomes" id="UP000017836"/>
    </source>
</evidence>
<dbReference type="HOGENOM" id="CLU_1818403_0_0_1"/>
<dbReference type="Gramene" id="ERN16014">
    <property type="protein sequence ID" value="ERN16014"/>
    <property type="gene ID" value="AMTR_s00030p00062580"/>
</dbReference>